<comment type="caution">
    <text evidence="2">The sequence shown here is derived from an EMBL/GenBank/DDBJ whole genome shotgun (WGS) entry which is preliminary data.</text>
</comment>
<evidence type="ECO:0000313" key="2">
    <source>
        <dbReference type="EMBL" id="KAJ7015847.1"/>
    </source>
</evidence>
<dbReference type="EMBL" id="JARJCM010000827">
    <property type="protein sequence ID" value="KAJ7015847.1"/>
    <property type="molecule type" value="Genomic_DNA"/>
</dbReference>
<organism evidence="2 3">
    <name type="scientific">Mycena alexandri</name>
    <dbReference type="NCBI Taxonomy" id="1745969"/>
    <lineage>
        <taxon>Eukaryota</taxon>
        <taxon>Fungi</taxon>
        <taxon>Dikarya</taxon>
        <taxon>Basidiomycota</taxon>
        <taxon>Agaricomycotina</taxon>
        <taxon>Agaricomycetes</taxon>
        <taxon>Agaricomycetidae</taxon>
        <taxon>Agaricales</taxon>
        <taxon>Marasmiineae</taxon>
        <taxon>Mycenaceae</taxon>
        <taxon>Mycena</taxon>
    </lineage>
</organism>
<name>A0AAD6WKS2_9AGAR</name>
<proteinExistence type="predicted"/>
<dbReference type="Proteomes" id="UP001218188">
    <property type="component" value="Unassembled WGS sequence"/>
</dbReference>
<sequence>MLNFDTILPSENDGNRRDPEYLYSSLENTVAALRNVHQELENLKHVQMENERLNRYLSRRLAIYHLGDFATLPPEILLRIFRDALPPPWLLSGTKTLLPNPLDVAWVDLRTKLSILAVCKSWNRVGTELLYERVTLRRILHLSVFVRALEGREGLGALVRHLNVDCFVPHGDSRLYGMETERILKLCPTLSHIGVSPPFWIPGLPCLLPPMSSTITSLEFSRGFPYSTILPFLVELSHNLKSLVLSLPAVDDQHPVLTFDKLEILTHLLEAYGATLTSLRLPWTSREFHVQPLLDRCPLLESLTLHEDAAKSVHHQTVKFIDVFCVENPRTESLKARFPRLRRYRNLAFMASMFRDLPFPVEKEPQAEDSEAEAAAAGDPNEDEPESTKIQGEEELFKVLESLPEMLEFMDPRSVHGLATDNFGEFHWGQEDISQRGSDYDSDECSYSESDAITVSEYPADLDDAVRADGEDWEIGHDEAIELFYSTREN</sequence>
<protein>
    <recommendedName>
        <fullName evidence="4">F-box domain-containing protein</fullName>
    </recommendedName>
</protein>
<evidence type="ECO:0008006" key="4">
    <source>
        <dbReference type="Google" id="ProtNLM"/>
    </source>
</evidence>
<keyword evidence="3" id="KW-1185">Reference proteome</keyword>
<reference evidence="2" key="1">
    <citation type="submission" date="2023-03" db="EMBL/GenBank/DDBJ databases">
        <title>Massive genome expansion in bonnet fungi (Mycena s.s.) driven by repeated elements and novel gene families across ecological guilds.</title>
        <authorList>
            <consortium name="Lawrence Berkeley National Laboratory"/>
            <person name="Harder C.B."/>
            <person name="Miyauchi S."/>
            <person name="Viragh M."/>
            <person name="Kuo A."/>
            <person name="Thoen E."/>
            <person name="Andreopoulos B."/>
            <person name="Lu D."/>
            <person name="Skrede I."/>
            <person name="Drula E."/>
            <person name="Henrissat B."/>
            <person name="Morin E."/>
            <person name="Kohler A."/>
            <person name="Barry K."/>
            <person name="LaButti K."/>
            <person name="Morin E."/>
            <person name="Salamov A."/>
            <person name="Lipzen A."/>
            <person name="Mereny Z."/>
            <person name="Hegedus B."/>
            <person name="Baldrian P."/>
            <person name="Stursova M."/>
            <person name="Weitz H."/>
            <person name="Taylor A."/>
            <person name="Grigoriev I.V."/>
            <person name="Nagy L.G."/>
            <person name="Martin F."/>
            <person name="Kauserud H."/>
        </authorList>
    </citation>
    <scope>NUCLEOTIDE SEQUENCE</scope>
    <source>
        <strain evidence="2">CBHHK200</strain>
    </source>
</reference>
<accession>A0AAD6WKS2</accession>
<evidence type="ECO:0000313" key="3">
    <source>
        <dbReference type="Proteomes" id="UP001218188"/>
    </source>
</evidence>
<evidence type="ECO:0000256" key="1">
    <source>
        <dbReference type="SAM" id="MobiDB-lite"/>
    </source>
</evidence>
<feature type="region of interest" description="Disordered" evidence="1">
    <location>
        <begin position="433"/>
        <end position="452"/>
    </location>
</feature>
<gene>
    <name evidence="2" type="ORF">C8F04DRAFT_1171184</name>
</gene>
<dbReference type="AlphaFoldDB" id="A0AAD6WKS2"/>
<feature type="region of interest" description="Disordered" evidence="1">
    <location>
        <begin position="363"/>
        <end position="391"/>
    </location>
</feature>